<feature type="domain" description="FAD-binding" evidence="5">
    <location>
        <begin position="8"/>
        <end position="345"/>
    </location>
</feature>
<dbReference type="Gene3D" id="3.30.559.10">
    <property type="entry name" value="Chloramphenicol acetyltransferase-like domain"/>
    <property type="match status" value="1"/>
</dbReference>
<evidence type="ECO:0000256" key="2">
    <source>
        <dbReference type="ARBA" id="ARBA00022630"/>
    </source>
</evidence>
<dbReference type="SUPFAM" id="SSF51905">
    <property type="entry name" value="FAD/NAD(P)-binding domain"/>
    <property type="match status" value="1"/>
</dbReference>
<dbReference type="Proteomes" id="UP000658127">
    <property type="component" value="Unassembled WGS sequence"/>
</dbReference>
<dbReference type="Gene3D" id="3.50.50.60">
    <property type="entry name" value="FAD/NAD(P)-binding domain"/>
    <property type="match status" value="1"/>
</dbReference>
<proteinExistence type="predicted"/>
<keyword evidence="3" id="KW-0274">FAD</keyword>
<evidence type="ECO:0000256" key="4">
    <source>
        <dbReference type="ARBA" id="ARBA00023002"/>
    </source>
</evidence>
<dbReference type="Pfam" id="PF01494">
    <property type="entry name" value="FAD_binding_3"/>
    <property type="match status" value="1"/>
</dbReference>
<protein>
    <recommendedName>
        <fullName evidence="5">FAD-binding domain-containing protein</fullName>
    </recommendedName>
</protein>
<comment type="caution">
    <text evidence="6">The sequence shown here is derived from an EMBL/GenBank/DDBJ whole genome shotgun (WGS) entry which is preliminary data.</text>
</comment>
<evidence type="ECO:0000313" key="7">
    <source>
        <dbReference type="Proteomes" id="UP000658127"/>
    </source>
</evidence>
<reference evidence="7" key="1">
    <citation type="journal article" date="2019" name="Int. J. Syst. Evol. Microbiol.">
        <title>The Global Catalogue of Microorganisms (GCM) 10K type strain sequencing project: providing services to taxonomists for standard genome sequencing and annotation.</title>
        <authorList>
            <consortium name="The Broad Institute Genomics Platform"/>
            <consortium name="The Broad Institute Genome Sequencing Center for Infectious Disease"/>
            <person name="Wu L."/>
            <person name="Ma J."/>
        </authorList>
    </citation>
    <scope>NUCLEOTIDE SEQUENCE [LARGE SCALE GENOMIC DNA]</scope>
    <source>
        <strain evidence="7">CGMCC 4.7329</strain>
    </source>
</reference>
<sequence>MISPAKSALVVGAGIGGLTAAAALRRAGIDVVLCERGPELRAAGFGLSVQSNAMNALRTLDLGIDEELLRVGGQARSFTFRRPDGSDLRRVDVAAIDAELGAPAVAVSRKSLHDVLLAACGEDLRVELGADAVGFTETADAVQVEFADGRSLSADVLVGADGINSAIRAQLHGSQPPRPGKFVCWLALVPFAHPAIEPGASIHYWGRGMRFGIHDIGHGNVYWWATMTTTAEQAADWRHGKDDLLRRFASWAPEITDIITATPESDILALPAQDRPPLTAWGRGRVTLLGDAAHPMLPSLGQGANSAIEDAVVLAHALATHDAAETALRVYEQRRIPRTTMLVDGSRKLGRLEQTRNRAVIAIRDSFIAKGNEAKLQASLAEPMTWPGLGDPTPVAALPRPLSTLERWHWTVDQVAPLHIVSRVRVTGDLDADAVRAGLAALVRRHPMLHAVVRSDEGRDPRFVPVAMRPIPLREVTSGDWVAEADTELRTRFDAEAPLLRATLITAGPGVHDLVLTSTYTIADAVTVLSFARQVLELAAGAGDWVAEVPAPPAPEALFPKPFHGWRGKRKAIARLAADGVRDLRVKPVRLGAGADVAPTQRFTKLTRRVVDGAEYQALLAACDERAVPVASLVAAALARAAGSDAGAPEAHFPVGVSVLFREQLDRSLTPAHTGAYQAMIALPTPAGQPLWPTAIAFAADFARRIEQRQHLANLGGIGFMLPTTPAHPDKVVGLLDARGPGNLCLTSLDTRDFPARIGDWEISGAEFVSGMSISGLMMLTVGLGTGELSLNLGYIDGLFSPERADALIDTVVEVLRSAVPATEIASAR</sequence>
<evidence type="ECO:0000256" key="3">
    <source>
        <dbReference type="ARBA" id="ARBA00022827"/>
    </source>
</evidence>
<dbReference type="PANTHER" id="PTHR46496:SF1">
    <property type="entry name" value="ZEAXANTHIN EPOXIDASE, CHLOROPLASTIC"/>
    <property type="match status" value="1"/>
</dbReference>
<keyword evidence="4" id="KW-0560">Oxidoreductase</keyword>
<dbReference type="SUPFAM" id="SSF52777">
    <property type="entry name" value="CoA-dependent acyltransferases"/>
    <property type="match status" value="2"/>
</dbReference>
<dbReference type="InterPro" id="IPR023213">
    <property type="entry name" value="CAT-like_dom_sf"/>
</dbReference>
<accession>A0ABQ2KUF7</accession>
<organism evidence="6 7">
    <name type="scientific">Nocardia rhizosphaerihabitans</name>
    <dbReference type="NCBI Taxonomy" id="1691570"/>
    <lineage>
        <taxon>Bacteria</taxon>
        <taxon>Bacillati</taxon>
        <taxon>Actinomycetota</taxon>
        <taxon>Actinomycetes</taxon>
        <taxon>Mycobacteriales</taxon>
        <taxon>Nocardiaceae</taxon>
        <taxon>Nocardia</taxon>
    </lineage>
</organism>
<keyword evidence="2" id="KW-0285">Flavoprotein</keyword>
<dbReference type="RefSeq" id="WP_189033450.1">
    <property type="nucleotide sequence ID" value="NZ_BMNE01000007.1"/>
</dbReference>
<evidence type="ECO:0000313" key="6">
    <source>
        <dbReference type="EMBL" id="GGN93685.1"/>
    </source>
</evidence>
<dbReference type="EMBL" id="BMNE01000007">
    <property type="protein sequence ID" value="GGN93685.1"/>
    <property type="molecule type" value="Genomic_DNA"/>
</dbReference>
<dbReference type="PANTHER" id="PTHR46496">
    <property type="match status" value="1"/>
</dbReference>
<evidence type="ECO:0000259" key="5">
    <source>
        <dbReference type="Pfam" id="PF01494"/>
    </source>
</evidence>
<gene>
    <name evidence="6" type="ORF">GCM10011610_55850</name>
</gene>
<dbReference type="InterPro" id="IPR002938">
    <property type="entry name" value="FAD-bd"/>
</dbReference>
<keyword evidence="7" id="KW-1185">Reference proteome</keyword>
<name>A0ABQ2KUF7_9NOCA</name>
<dbReference type="PRINTS" id="PR00420">
    <property type="entry name" value="RNGMNOXGNASE"/>
</dbReference>
<dbReference type="InterPro" id="IPR036188">
    <property type="entry name" value="FAD/NAD-bd_sf"/>
</dbReference>
<evidence type="ECO:0000256" key="1">
    <source>
        <dbReference type="ARBA" id="ARBA00001974"/>
    </source>
</evidence>
<comment type="cofactor">
    <cofactor evidence="1">
        <name>FAD</name>
        <dbReference type="ChEBI" id="CHEBI:57692"/>
    </cofactor>
</comment>